<dbReference type="InterPro" id="IPR050901">
    <property type="entry name" value="BP-dep_ABC_trans_perm"/>
</dbReference>
<comment type="similarity">
    <text evidence="7">Belongs to the binding-protein-dependent transport system permease family.</text>
</comment>
<feature type="domain" description="ABC transmembrane type-1" evidence="8">
    <location>
        <begin position="75"/>
        <end position="268"/>
    </location>
</feature>
<feature type="transmembrane region" description="Helical" evidence="7">
    <location>
        <begin position="110"/>
        <end position="131"/>
    </location>
</feature>
<dbReference type="RefSeq" id="WP_114671547.1">
    <property type="nucleotide sequence ID" value="NZ_CALTYN010000304.1"/>
</dbReference>
<keyword evidence="2 7" id="KW-0813">Transport</keyword>
<feature type="transmembrane region" description="Helical" evidence="7">
    <location>
        <begin position="12"/>
        <end position="35"/>
    </location>
</feature>
<dbReference type="InterPro" id="IPR000515">
    <property type="entry name" value="MetI-like"/>
</dbReference>
<dbReference type="PANTHER" id="PTHR32243:SF18">
    <property type="entry name" value="INNER MEMBRANE ABC TRANSPORTER PERMEASE PROTEIN YCJP"/>
    <property type="match status" value="1"/>
</dbReference>
<dbReference type="PROSITE" id="PS50928">
    <property type="entry name" value="ABC_TM1"/>
    <property type="match status" value="1"/>
</dbReference>
<evidence type="ECO:0000313" key="9">
    <source>
        <dbReference type="EMBL" id="AXG98550.1"/>
    </source>
</evidence>
<dbReference type="KEGG" id="dwu:DVJ83_04510"/>
<dbReference type="CDD" id="cd06261">
    <property type="entry name" value="TM_PBP2"/>
    <property type="match status" value="1"/>
</dbReference>
<evidence type="ECO:0000259" key="8">
    <source>
        <dbReference type="PROSITE" id="PS50928"/>
    </source>
</evidence>
<keyword evidence="4 7" id="KW-0812">Transmembrane</keyword>
<evidence type="ECO:0000256" key="1">
    <source>
        <dbReference type="ARBA" id="ARBA00004651"/>
    </source>
</evidence>
<evidence type="ECO:0000256" key="7">
    <source>
        <dbReference type="RuleBase" id="RU363032"/>
    </source>
</evidence>
<keyword evidence="3" id="KW-1003">Cell membrane</keyword>
<feature type="transmembrane region" description="Helical" evidence="7">
    <location>
        <begin position="247"/>
        <end position="268"/>
    </location>
</feature>
<evidence type="ECO:0000313" key="10">
    <source>
        <dbReference type="Proteomes" id="UP000253744"/>
    </source>
</evidence>
<feature type="transmembrane region" description="Helical" evidence="7">
    <location>
        <begin position="187"/>
        <end position="209"/>
    </location>
</feature>
<dbReference type="GO" id="GO:0055085">
    <property type="term" value="P:transmembrane transport"/>
    <property type="evidence" value="ECO:0007669"/>
    <property type="project" value="InterPro"/>
</dbReference>
<dbReference type="GO" id="GO:0005886">
    <property type="term" value="C:plasma membrane"/>
    <property type="evidence" value="ECO:0007669"/>
    <property type="project" value="UniProtKB-SubCell"/>
</dbReference>
<evidence type="ECO:0000256" key="5">
    <source>
        <dbReference type="ARBA" id="ARBA00022989"/>
    </source>
</evidence>
<dbReference type="SUPFAM" id="SSF161098">
    <property type="entry name" value="MetI-like"/>
    <property type="match status" value="1"/>
</dbReference>
<proteinExistence type="inferred from homology"/>
<dbReference type="Pfam" id="PF00528">
    <property type="entry name" value="BPD_transp_1"/>
    <property type="match status" value="1"/>
</dbReference>
<feature type="transmembrane region" description="Helical" evidence="7">
    <location>
        <begin position="75"/>
        <end position="98"/>
    </location>
</feature>
<name>A0A345IFS8_9DEIO</name>
<dbReference type="PANTHER" id="PTHR32243">
    <property type="entry name" value="MALTOSE TRANSPORT SYSTEM PERMEASE-RELATED"/>
    <property type="match status" value="1"/>
</dbReference>
<evidence type="ECO:0000256" key="6">
    <source>
        <dbReference type="ARBA" id="ARBA00023136"/>
    </source>
</evidence>
<keyword evidence="6 7" id="KW-0472">Membrane</keyword>
<keyword evidence="5 7" id="KW-1133">Transmembrane helix</keyword>
<protein>
    <submittedName>
        <fullName evidence="9">Carbohydrate ABC transporter permease</fullName>
    </submittedName>
</protein>
<reference evidence="9 10" key="1">
    <citation type="submission" date="2018-07" db="EMBL/GenBank/DDBJ databases">
        <title>Complete Genome and Methylome Analysis of Deinococcus wulumuqiensis NEB 479.</title>
        <authorList>
            <person name="Fomenkov A."/>
            <person name="Luyten Y."/>
            <person name="Vincze T."/>
            <person name="Anton B.P."/>
            <person name="Clark T."/>
            <person name="Roberts R.J."/>
            <person name="Morgan R.D."/>
        </authorList>
    </citation>
    <scope>NUCLEOTIDE SEQUENCE [LARGE SCALE GENOMIC DNA]</scope>
    <source>
        <strain evidence="9 10">NEB 479</strain>
    </source>
</reference>
<dbReference type="Proteomes" id="UP000253744">
    <property type="component" value="Chromosome"/>
</dbReference>
<comment type="subcellular location">
    <subcellularLocation>
        <location evidence="1 7">Cell membrane</location>
        <topology evidence="1 7">Multi-pass membrane protein</topology>
    </subcellularLocation>
</comment>
<dbReference type="AlphaFoldDB" id="A0A345IFS8"/>
<dbReference type="EMBL" id="CP031158">
    <property type="protein sequence ID" value="AXG98550.1"/>
    <property type="molecule type" value="Genomic_DNA"/>
</dbReference>
<feature type="transmembrane region" description="Helical" evidence="7">
    <location>
        <begin position="143"/>
        <end position="166"/>
    </location>
</feature>
<sequence length="283" mass="31049">MNSKNPMVRGLSWAAFWVVVAVVLFYVLFPFYWAIKTSLTGSGELSREALLWWPTQASLNNFTEVLTNGGFLRNLLNSVVVATGTVILSLILSLLAAYALGKFRFRGKTVLMYIILAVSVFPQIAVLSGLYTMVKGFGLYNTWWGLILSYMIFTLPFTVWTLTSFVREIPTELEEAAYVDGATPMQTLFQVLLPVMTPAIVTTGLLAFINAWNEYLFALTFTSDNAAITVPVSIANFSGASQYETPFGLTMAASVIVTVPLLLLVLFFQRNIVSGLTAGAVKG</sequence>
<accession>A0A345IFS8</accession>
<evidence type="ECO:0000256" key="3">
    <source>
        <dbReference type="ARBA" id="ARBA00022475"/>
    </source>
</evidence>
<dbReference type="Gene3D" id="1.10.3720.10">
    <property type="entry name" value="MetI-like"/>
    <property type="match status" value="1"/>
</dbReference>
<evidence type="ECO:0000256" key="4">
    <source>
        <dbReference type="ARBA" id="ARBA00022692"/>
    </source>
</evidence>
<evidence type="ECO:0000256" key="2">
    <source>
        <dbReference type="ARBA" id="ARBA00022448"/>
    </source>
</evidence>
<dbReference type="STRING" id="1288484.GCA_000348665_03163"/>
<organism evidence="9 10">
    <name type="scientific">Deinococcus wulumuqiensis</name>
    <dbReference type="NCBI Taxonomy" id="980427"/>
    <lineage>
        <taxon>Bacteria</taxon>
        <taxon>Thermotogati</taxon>
        <taxon>Deinococcota</taxon>
        <taxon>Deinococci</taxon>
        <taxon>Deinococcales</taxon>
        <taxon>Deinococcaceae</taxon>
        <taxon>Deinococcus</taxon>
    </lineage>
</organism>
<dbReference type="InterPro" id="IPR035906">
    <property type="entry name" value="MetI-like_sf"/>
</dbReference>
<gene>
    <name evidence="9" type="ORF">DVJ83_04510</name>
</gene>